<dbReference type="OrthoDB" id="5428863at2759"/>
<evidence type="ECO:0000313" key="1">
    <source>
        <dbReference type="EMBL" id="KAB8074931.1"/>
    </source>
</evidence>
<protein>
    <submittedName>
        <fullName evidence="1">Uncharacterized protein</fullName>
    </submittedName>
</protein>
<dbReference type="Proteomes" id="UP000326565">
    <property type="component" value="Unassembled WGS sequence"/>
</dbReference>
<dbReference type="EMBL" id="ML732202">
    <property type="protein sequence ID" value="KAB8074931.1"/>
    <property type="molecule type" value="Genomic_DNA"/>
</dbReference>
<evidence type="ECO:0000313" key="2">
    <source>
        <dbReference type="Proteomes" id="UP000326565"/>
    </source>
</evidence>
<gene>
    <name evidence="1" type="ORF">BDV29DRAFT_115459</name>
</gene>
<organism evidence="1 2">
    <name type="scientific">Aspergillus leporis</name>
    <dbReference type="NCBI Taxonomy" id="41062"/>
    <lineage>
        <taxon>Eukaryota</taxon>
        <taxon>Fungi</taxon>
        <taxon>Dikarya</taxon>
        <taxon>Ascomycota</taxon>
        <taxon>Pezizomycotina</taxon>
        <taxon>Eurotiomycetes</taxon>
        <taxon>Eurotiomycetidae</taxon>
        <taxon>Eurotiales</taxon>
        <taxon>Aspergillaceae</taxon>
        <taxon>Aspergillus</taxon>
        <taxon>Aspergillus subgen. Circumdati</taxon>
    </lineage>
</organism>
<dbReference type="AlphaFoldDB" id="A0A5N5X2C2"/>
<accession>A0A5N5X2C2</accession>
<proteinExistence type="predicted"/>
<sequence>MDNIYANAAITLVALAGNNVYCGLPGVFGEGPLNPPLQLRKYISLECTSNMRISLFEQLVESLIHIRVPVIILDCH</sequence>
<reference evidence="1 2" key="1">
    <citation type="submission" date="2019-04" db="EMBL/GenBank/DDBJ databases">
        <title>Friends and foes A comparative genomics study of 23 Aspergillus species from section Flavi.</title>
        <authorList>
            <consortium name="DOE Joint Genome Institute"/>
            <person name="Kjaerbolling I."/>
            <person name="Vesth T."/>
            <person name="Frisvad J.C."/>
            <person name="Nybo J.L."/>
            <person name="Theobald S."/>
            <person name="Kildgaard S."/>
            <person name="Isbrandt T."/>
            <person name="Kuo A."/>
            <person name="Sato A."/>
            <person name="Lyhne E.K."/>
            <person name="Kogle M.E."/>
            <person name="Wiebenga A."/>
            <person name="Kun R.S."/>
            <person name="Lubbers R.J."/>
            <person name="Makela M.R."/>
            <person name="Barry K."/>
            <person name="Chovatia M."/>
            <person name="Clum A."/>
            <person name="Daum C."/>
            <person name="Haridas S."/>
            <person name="He G."/>
            <person name="LaButti K."/>
            <person name="Lipzen A."/>
            <person name="Mondo S."/>
            <person name="Riley R."/>
            <person name="Salamov A."/>
            <person name="Simmons B.A."/>
            <person name="Magnuson J.K."/>
            <person name="Henrissat B."/>
            <person name="Mortensen U.H."/>
            <person name="Larsen T.O."/>
            <person name="Devries R.P."/>
            <person name="Grigoriev I.V."/>
            <person name="Machida M."/>
            <person name="Baker S.E."/>
            <person name="Andersen M.R."/>
        </authorList>
    </citation>
    <scope>NUCLEOTIDE SEQUENCE [LARGE SCALE GENOMIC DNA]</scope>
    <source>
        <strain evidence="1 2">CBS 151.66</strain>
    </source>
</reference>
<name>A0A5N5X2C2_9EURO</name>
<keyword evidence="2" id="KW-1185">Reference proteome</keyword>